<evidence type="ECO:0000313" key="3">
    <source>
        <dbReference type="EMBL" id="CAE8595841.1"/>
    </source>
</evidence>
<keyword evidence="6" id="KW-1185">Reference proteome</keyword>
<organism evidence="4 5">
    <name type="scientific">Polarella glacialis</name>
    <name type="common">Dinoflagellate</name>
    <dbReference type="NCBI Taxonomy" id="89957"/>
    <lineage>
        <taxon>Eukaryota</taxon>
        <taxon>Sar</taxon>
        <taxon>Alveolata</taxon>
        <taxon>Dinophyceae</taxon>
        <taxon>Suessiales</taxon>
        <taxon>Suessiaceae</taxon>
        <taxon>Polarella</taxon>
    </lineage>
</organism>
<keyword evidence="1" id="KW-0732">Signal</keyword>
<proteinExistence type="predicted"/>
<evidence type="ECO:0000259" key="2">
    <source>
        <dbReference type="Pfam" id="PF07699"/>
    </source>
</evidence>
<evidence type="ECO:0000313" key="5">
    <source>
        <dbReference type="Proteomes" id="UP000626109"/>
    </source>
</evidence>
<dbReference type="SUPFAM" id="SSF57184">
    <property type="entry name" value="Growth factor receptor domain"/>
    <property type="match status" value="1"/>
</dbReference>
<gene>
    <name evidence="3" type="ORF">PGLA1383_LOCUS14333</name>
    <name evidence="4" type="ORF">PGLA2088_LOCUS45194</name>
</gene>
<dbReference type="Gene3D" id="3.40.190.10">
    <property type="entry name" value="Periplasmic binding protein-like II"/>
    <property type="match status" value="1"/>
</dbReference>
<dbReference type="InterPro" id="IPR009030">
    <property type="entry name" value="Growth_fac_rcpt_cys_sf"/>
</dbReference>
<dbReference type="Proteomes" id="UP000654075">
    <property type="component" value="Unassembled WGS sequence"/>
</dbReference>
<feature type="signal peptide" evidence="1">
    <location>
        <begin position="1"/>
        <end position="37"/>
    </location>
</feature>
<reference evidence="4" key="1">
    <citation type="submission" date="2021-02" db="EMBL/GenBank/DDBJ databases">
        <authorList>
            <person name="Dougan E. K."/>
            <person name="Rhodes N."/>
            <person name="Thang M."/>
            <person name="Chan C."/>
        </authorList>
    </citation>
    <scope>NUCLEOTIDE SEQUENCE</scope>
</reference>
<feature type="chain" id="PRO_5036408992" description="Tyrosine-protein kinase ephrin type A/B receptor-like domain-containing protein" evidence="1">
    <location>
        <begin position="38"/>
        <end position="665"/>
    </location>
</feature>
<comment type="caution">
    <text evidence="4">The sequence shown here is derived from an EMBL/GenBank/DDBJ whole genome shotgun (WGS) entry which is preliminary data.</text>
</comment>
<feature type="domain" description="Tyrosine-protein kinase ephrin type A/B receptor-like" evidence="2">
    <location>
        <begin position="624"/>
        <end position="664"/>
    </location>
</feature>
<dbReference type="Pfam" id="PF07699">
    <property type="entry name" value="Ephrin_rec_like"/>
    <property type="match status" value="2"/>
</dbReference>
<dbReference type="Gene3D" id="2.10.50.10">
    <property type="entry name" value="Tumor Necrosis Factor Receptor, subunit A, domain 2"/>
    <property type="match status" value="2"/>
</dbReference>
<name>A0A813LHZ3_POLGL</name>
<feature type="domain" description="Tyrosine-protein kinase ephrin type A/B receptor-like" evidence="2">
    <location>
        <begin position="558"/>
        <end position="597"/>
    </location>
</feature>
<dbReference type="Pfam" id="PF12974">
    <property type="entry name" value="Phosphonate-bd"/>
    <property type="match status" value="1"/>
</dbReference>
<protein>
    <recommendedName>
        <fullName evidence="2">Tyrosine-protein kinase ephrin type A/B receptor-like domain-containing protein</fullName>
    </recommendedName>
</protein>
<evidence type="ECO:0000256" key="1">
    <source>
        <dbReference type="SAM" id="SignalP"/>
    </source>
</evidence>
<dbReference type="SMART" id="SM01411">
    <property type="entry name" value="Ephrin_rec_like"/>
    <property type="match status" value="2"/>
</dbReference>
<dbReference type="Proteomes" id="UP000626109">
    <property type="component" value="Unassembled WGS sequence"/>
</dbReference>
<dbReference type="PANTHER" id="PTHR46967">
    <property type="entry name" value="INSULIN-LIKE GROWTH FACTOR BINDING PROTEIN,N-TERMINAL"/>
    <property type="match status" value="1"/>
</dbReference>
<accession>A0A813LHZ3</accession>
<dbReference type="EMBL" id="CAJNNW010035585">
    <property type="protein sequence ID" value="CAE8728654.1"/>
    <property type="molecule type" value="Genomic_DNA"/>
</dbReference>
<dbReference type="EMBL" id="CAJNNV010008159">
    <property type="protein sequence ID" value="CAE8595841.1"/>
    <property type="molecule type" value="Genomic_DNA"/>
</dbReference>
<dbReference type="InterPro" id="IPR011641">
    <property type="entry name" value="Tyr-kin_ephrin_A/B_rcpt-like"/>
</dbReference>
<dbReference type="OrthoDB" id="439917at2759"/>
<evidence type="ECO:0000313" key="6">
    <source>
        <dbReference type="Proteomes" id="UP000654075"/>
    </source>
</evidence>
<dbReference type="AlphaFoldDB" id="A0A813LHZ3"/>
<sequence>MQRAFRRCIMGSFHPSYGVARLVVALWLTAHPLGGQSKPLCRIMHSSPLSPWANCTVEIGGLAKQGAAAFNKSFGPTFQTYLTTVLNASHGLEFVALPLNFDQNFDYVRASELDFIYSNPAAYTCMMVEFKLTTVASMMNFRKGNSLDKFAGVIFARANASEFNNTQDLRNARVSAVSISGLGAMQLQQAELLEQGFNIMTDVKRLTFTGNQNKIVQDVQSGYADVGFVRTDLISGNVASGLTKWEYFKVLNEIPDGTFPFKRSTNFTPEWPIGALGHVPNEVKELVGRALMDLDRNSPNPLLSEPAINGGFSTWVPPMNYMDLLSMLESISYYDPSQRKCLRNSDVYQAIACPSGYVTQSQDVAFCQTDCKSGYTCLCKPCTKLRDPELVLRAFPLDTLWLGSVNTSELAVRTNFSLECKSMALCALAASGQQLMWSLLDQIGMDARRIINAPIITSVGIRLSFDGPLQVMSIENVTIDGLKTQRYVLNASAAENGTGTDVVQVQVNGQQAPMSPVLVSYFEAPLKVISCPPGQAVAATGQCHFCPLGRAGRGGVAHSCELCNPGSYQSLEGQQFCRACPAGTSALSSGAQTCDPCLAGQSTRGKAGLEQCEACDQGAAAPVNGSMSCTPCSRGNFSEIEGATKCEECEGGQTTRDLGSVKRTL</sequence>
<evidence type="ECO:0000313" key="4">
    <source>
        <dbReference type="EMBL" id="CAE8728654.1"/>
    </source>
</evidence>
<dbReference type="PANTHER" id="PTHR46967:SF2">
    <property type="entry name" value="SUSHI, VON WILLEBRAND FACTOR TYPE A, EGF AND PENTRAXIN DOMAIN-CONTAINING PROTEIN 1-LIKE"/>
    <property type="match status" value="1"/>
</dbReference>
<dbReference type="SUPFAM" id="SSF53850">
    <property type="entry name" value="Periplasmic binding protein-like II"/>
    <property type="match status" value="1"/>
</dbReference>